<evidence type="ECO:0000313" key="6">
    <source>
        <dbReference type="Proteomes" id="UP000784294"/>
    </source>
</evidence>
<dbReference type="OrthoDB" id="6159439at2759"/>
<dbReference type="Proteomes" id="UP000784294">
    <property type="component" value="Unassembled WGS sequence"/>
</dbReference>
<comment type="caution">
    <text evidence="5">The sequence shown here is derived from an EMBL/GenBank/DDBJ whole genome shotgun (WGS) entry which is preliminary data.</text>
</comment>
<feature type="domain" description="Homeobox" evidence="4">
    <location>
        <begin position="144"/>
        <end position="196"/>
    </location>
</feature>
<evidence type="ECO:0000313" key="5">
    <source>
        <dbReference type="EMBL" id="VEL16359.1"/>
    </source>
</evidence>
<gene>
    <name evidence="5" type="ORF">PXEA_LOCUS9799</name>
</gene>
<dbReference type="InterPro" id="IPR052294">
    <property type="entry name" value="VSX_homeobox_regulators"/>
</dbReference>
<feature type="compositionally biased region" description="Polar residues" evidence="3">
    <location>
        <begin position="98"/>
        <end position="114"/>
    </location>
</feature>
<dbReference type="InterPro" id="IPR009057">
    <property type="entry name" value="Homeodomain-like_sf"/>
</dbReference>
<reference evidence="5" key="1">
    <citation type="submission" date="2018-11" db="EMBL/GenBank/DDBJ databases">
        <authorList>
            <consortium name="Pathogen Informatics"/>
        </authorList>
    </citation>
    <scope>NUCLEOTIDE SEQUENCE</scope>
</reference>
<dbReference type="GO" id="GO:0005634">
    <property type="term" value="C:nucleus"/>
    <property type="evidence" value="ECO:0007669"/>
    <property type="project" value="UniProtKB-SubCell"/>
</dbReference>
<keyword evidence="1 2" id="KW-0539">Nucleus</keyword>
<keyword evidence="6" id="KW-1185">Reference proteome</keyword>
<keyword evidence="1 2" id="KW-0371">Homeobox</keyword>
<proteinExistence type="predicted"/>
<dbReference type="PANTHER" id="PTHR46892">
    <property type="entry name" value="VISUAL SYSTEM HOMEOBOX 2"/>
    <property type="match status" value="1"/>
</dbReference>
<protein>
    <recommendedName>
        <fullName evidence="4">Homeobox domain-containing protein</fullName>
    </recommendedName>
</protein>
<organism evidence="5 6">
    <name type="scientific">Protopolystoma xenopodis</name>
    <dbReference type="NCBI Taxonomy" id="117903"/>
    <lineage>
        <taxon>Eukaryota</taxon>
        <taxon>Metazoa</taxon>
        <taxon>Spiralia</taxon>
        <taxon>Lophotrochozoa</taxon>
        <taxon>Platyhelminthes</taxon>
        <taxon>Monogenea</taxon>
        <taxon>Polyopisthocotylea</taxon>
        <taxon>Polystomatidea</taxon>
        <taxon>Polystomatidae</taxon>
        <taxon>Protopolystoma</taxon>
    </lineage>
</organism>
<evidence type="ECO:0000256" key="3">
    <source>
        <dbReference type="SAM" id="MobiDB-lite"/>
    </source>
</evidence>
<keyword evidence="1 2" id="KW-0238">DNA-binding</keyword>
<accession>A0A448WNR4</accession>
<dbReference type="InterPro" id="IPR001356">
    <property type="entry name" value="HD"/>
</dbReference>
<dbReference type="Gene3D" id="1.10.10.60">
    <property type="entry name" value="Homeodomain-like"/>
    <property type="match status" value="1"/>
</dbReference>
<comment type="subcellular location">
    <subcellularLocation>
        <location evidence="1 2">Nucleus</location>
    </subcellularLocation>
</comment>
<dbReference type="CDD" id="cd00086">
    <property type="entry name" value="homeodomain"/>
    <property type="match status" value="1"/>
</dbReference>
<evidence type="ECO:0000256" key="2">
    <source>
        <dbReference type="RuleBase" id="RU000682"/>
    </source>
</evidence>
<name>A0A448WNR4_9PLAT</name>
<dbReference type="EMBL" id="CAAALY010028144">
    <property type="protein sequence ID" value="VEL16359.1"/>
    <property type="molecule type" value="Genomic_DNA"/>
</dbReference>
<dbReference type="GO" id="GO:1990837">
    <property type="term" value="F:sequence-specific double-stranded DNA binding"/>
    <property type="evidence" value="ECO:0007669"/>
    <property type="project" value="TreeGrafter"/>
</dbReference>
<dbReference type="PROSITE" id="PS50071">
    <property type="entry name" value="HOMEOBOX_2"/>
    <property type="match status" value="1"/>
</dbReference>
<evidence type="ECO:0000256" key="1">
    <source>
        <dbReference type="PROSITE-ProRule" id="PRU00108"/>
    </source>
</evidence>
<dbReference type="SUPFAM" id="SSF46689">
    <property type="entry name" value="Homeodomain-like"/>
    <property type="match status" value="1"/>
</dbReference>
<dbReference type="PANTHER" id="PTHR46892:SF3">
    <property type="entry name" value="VISUAL SYSTEM HOMEOBOX 2"/>
    <property type="match status" value="1"/>
</dbReference>
<sequence length="196" mass="21883">MSILCQASYLNRTDSSFDELAAIRLTLRLQRIVCPLHDVHTGHAFGPIAARPVLVARREALRIGRKVVSNLRTWADRHVRLAHKGGPTSAPHPLAPSANATPGQGHNTPAGTTQLGCLHNRVHARVGTPTEWTAELSNLGNRAERNHCSRTIFTSFQLDELEKAFIEAHYPDVYQREMLSSRTEIPEDRIQVLFMI</sequence>
<feature type="region of interest" description="Disordered" evidence="3">
    <location>
        <begin position="82"/>
        <end position="114"/>
    </location>
</feature>
<evidence type="ECO:0000259" key="4">
    <source>
        <dbReference type="PROSITE" id="PS50071"/>
    </source>
</evidence>
<dbReference type="GO" id="GO:0006357">
    <property type="term" value="P:regulation of transcription by RNA polymerase II"/>
    <property type="evidence" value="ECO:0007669"/>
    <property type="project" value="TreeGrafter"/>
</dbReference>
<dbReference type="AlphaFoldDB" id="A0A448WNR4"/>
<dbReference type="Pfam" id="PF00046">
    <property type="entry name" value="Homeodomain"/>
    <property type="match status" value="1"/>
</dbReference>